<keyword evidence="4 10" id="KW-1133">Transmembrane helix</keyword>
<evidence type="ECO:0000256" key="10">
    <source>
        <dbReference type="SAM" id="Phobius"/>
    </source>
</evidence>
<dbReference type="EMBL" id="GDJX01026583">
    <property type="protein sequence ID" value="JAT41353.1"/>
    <property type="molecule type" value="Transcribed_RNA"/>
</dbReference>
<name>A0A1D1XG27_9ARAE</name>
<keyword evidence="5" id="KW-0520">NAD</keyword>
<evidence type="ECO:0000256" key="8">
    <source>
        <dbReference type="ARBA" id="ARBA00050136"/>
    </source>
</evidence>
<dbReference type="PANTHER" id="PTHR43574">
    <property type="entry name" value="EPIMERASE-RELATED"/>
    <property type="match status" value="1"/>
</dbReference>
<evidence type="ECO:0000256" key="9">
    <source>
        <dbReference type="ARBA" id="ARBA00066697"/>
    </source>
</evidence>
<dbReference type="EC" id="5.1.3.6" evidence="9"/>
<dbReference type="Pfam" id="PF01370">
    <property type="entry name" value="Epimerase"/>
    <property type="match status" value="1"/>
</dbReference>
<keyword evidence="3 10" id="KW-0812">Transmembrane</keyword>
<comment type="subcellular location">
    <subcellularLocation>
        <location evidence="1">Golgi apparatus</location>
        <location evidence="1">Golgi stack membrane</location>
        <topology evidence="1">Multi-pass membrane protein</topology>
    </subcellularLocation>
</comment>
<evidence type="ECO:0000259" key="11">
    <source>
        <dbReference type="Pfam" id="PF01370"/>
    </source>
</evidence>
<dbReference type="AlphaFoldDB" id="A0A1D1XG27"/>
<accession>A0A1D1XG27</accession>
<comment type="catalytic activity">
    <reaction evidence="8">
        <text>UDP-alpha-D-glucuronate = UDP-alpha-D-galacturonate</text>
        <dbReference type="Rhea" id="RHEA:11404"/>
        <dbReference type="ChEBI" id="CHEBI:57635"/>
        <dbReference type="ChEBI" id="CHEBI:58052"/>
        <dbReference type="EC" id="5.1.3.6"/>
    </reaction>
</comment>
<evidence type="ECO:0000313" key="12">
    <source>
        <dbReference type="EMBL" id="JAT41353.1"/>
    </source>
</evidence>
<feature type="domain" description="NAD-dependent epimerase/dehydratase" evidence="11">
    <location>
        <begin position="93"/>
        <end position="328"/>
    </location>
</feature>
<keyword evidence="7" id="KW-0413">Isomerase</keyword>
<evidence type="ECO:0000256" key="4">
    <source>
        <dbReference type="ARBA" id="ARBA00022989"/>
    </source>
</evidence>
<gene>
    <name evidence="12" type="primary">GAE1_2</name>
    <name evidence="12" type="ORF">g.107825</name>
</gene>
<dbReference type="InterPro" id="IPR001509">
    <property type="entry name" value="Epimerase_deHydtase"/>
</dbReference>
<reference evidence="12" key="1">
    <citation type="submission" date="2015-07" db="EMBL/GenBank/DDBJ databases">
        <title>Transcriptome Assembly of Anthurium amnicola.</title>
        <authorList>
            <person name="Suzuki J."/>
        </authorList>
    </citation>
    <scope>NUCLEOTIDE SEQUENCE</scope>
</reference>
<dbReference type="Gene3D" id="3.40.50.720">
    <property type="entry name" value="NAD(P)-binding Rossmann-like Domain"/>
    <property type="match status" value="1"/>
</dbReference>
<evidence type="ECO:0000256" key="1">
    <source>
        <dbReference type="ARBA" id="ARBA00004205"/>
    </source>
</evidence>
<dbReference type="FunFam" id="3.40.50.720:FF:000198">
    <property type="entry name" value="UDP-glucuronate 4-epimerase 3"/>
    <property type="match status" value="1"/>
</dbReference>
<evidence type="ECO:0000256" key="6">
    <source>
        <dbReference type="ARBA" id="ARBA00023136"/>
    </source>
</evidence>
<evidence type="ECO:0000256" key="3">
    <source>
        <dbReference type="ARBA" id="ARBA00022692"/>
    </source>
</evidence>
<evidence type="ECO:0000256" key="7">
    <source>
        <dbReference type="ARBA" id="ARBA00023235"/>
    </source>
</evidence>
<dbReference type="GO" id="GO:0032580">
    <property type="term" value="C:Golgi cisterna membrane"/>
    <property type="evidence" value="ECO:0007669"/>
    <property type="project" value="UniProtKB-SubCell"/>
</dbReference>
<dbReference type="InterPro" id="IPR036291">
    <property type="entry name" value="NAD(P)-bd_dom_sf"/>
</dbReference>
<comment type="similarity">
    <text evidence="2">Belongs to the NAD(P)-dependent epimerase/dehydratase family.</text>
</comment>
<feature type="transmembrane region" description="Helical" evidence="10">
    <location>
        <begin position="38"/>
        <end position="55"/>
    </location>
</feature>
<organism evidence="12">
    <name type="scientific">Anthurium amnicola</name>
    <dbReference type="NCBI Taxonomy" id="1678845"/>
    <lineage>
        <taxon>Eukaryota</taxon>
        <taxon>Viridiplantae</taxon>
        <taxon>Streptophyta</taxon>
        <taxon>Embryophyta</taxon>
        <taxon>Tracheophyta</taxon>
        <taxon>Spermatophyta</taxon>
        <taxon>Magnoliopsida</taxon>
        <taxon>Liliopsida</taxon>
        <taxon>Araceae</taxon>
        <taxon>Pothoideae</taxon>
        <taxon>Potheae</taxon>
        <taxon>Anthurium</taxon>
    </lineage>
</organism>
<dbReference type="GO" id="GO:0050378">
    <property type="term" value="F:UDP-glucuronate 4-epimerase activity"/>
    <property type="evidence" value="ECO:0007669"/>
    <property type="project" value="UniProtKB-EC"/>
</dbReference>
<protein>
    <recommendedName>
        <fullName evidence="9">UDP-glucuronate 4-epimerase</fullName>
        <ecNumber evidence="9">5.1.3.6</ecNumber>
    </recommendedName>
</protein>
<evidence type="ECO:0000256" key="5">
    <source>
        <dbReference type="ARBA" id="ARBA00023027"/>
    </source>
</evidence>
<evidence type="ECO:0000256" key="2">
    <source>
        <dbReference type="ARBA" id="ARBA00007637"/>
    </source>
</evidence>
<dbReference type="PRINTS" id="PR01713">
    <property type="entry name" value="NUCEPIMERASE"/>
</dbReference>
<proteinExistence type="inferred from homology"/>
<dbReference type="SUPFAM" id="SSF51735">
    <property type="entry name" value="NAD(P)-binding Rossmann-fold domains"/>
    <property type="match status" value="1"/>
</dbReference>
<keyword evidence="6 10" id="KW-0472">Membrane</keyword>
<sequence length="430" mass="47416">MRVLEEELFPSTPGKVKIERAHTINRQFHRCFASTSTMFLWALFLVALTASYLSFQSFVDTSSRYFTASWGGLQWEKQVRGSAQIRRPAGCSVLVTGAAGFVGSHVSVALKKRGDGVVGLDNYNSYYDPSLKKARKARLAAHGVFVVEGDVNDARLLAKLFDVVAFTHVMHLAAQAGVRYAIENPSSYVHSNIAALVTLLEACKAADPQPALVWASSSSVYGLNDKVPFSESDQTDRPASLYAATKKAGEEITHTYNHIYGLAITGLRFFTVYGPWGRPDMAYFSFTRNILQGKPITVYRGKDHTDLARDFTYIDDIVKGCVASLDTSGKSTGSGGKKRGPAPYRIYNLGNTQPVSVPELVSILEKHLRLKAKKNLVEMPGNGDVPFTHANISLARTDLGYKPSTDLHTGLKKFVKWYVSYYGYQRGKNL</sequence>